<evidence type="ECO:0000256" key="2">
    <source>
        <dbReference type="ARBA" id="ARBA00022643"/>
    </source>
</evidence>
<name>A0A2V2YWX6_9BACL</name>
<feature type="region of interest" description="Disordered" evidence="7">
    <location>
        <begin position="452"/>
        <end position="479"/>
    </location>
</feature>
<evidence type="ECO:0000313" key="9">
    <source>
        <dbReference type="EMBL" id="PWW06242.1"/>
    </source>
</evidence>
<proteinExistence type="inferred from homology"/>
<organism evidence="9 10">
    <name type="scientific">Paenibacillus cellulosilyticus</name>
    <dbReference type="NCBI Taxonomy" id="375489"/>
    <lineage>
        <taxon>Bacteria</taxon>
        <taxon>Bacillati</taxon>
        <taxon>Bacillota</taxon>
        <taxon>Bacilli</taxon>
        <taxon>Bacillales</taxon>
        <taxon>Paenibacillaceae</taxon>
        <taxon>Paenibacillus</taxon>
    </lineage>
</organism>
<protein>
    <submittedName>
        <fullName evidence="9">FMN-dependent oxidoreductase (Nitrilotriacetate monooxygenase family)</fullName>
    </submittedName>
</protein>
<evidence type="ECO:0000256" key="7">
    <source>
        <dbReference type="SAM" id="MobiDB-lite"/>
    </source>
</evidence>
<dbReference type="Proteomes" id="UP000246635">
    <property type="component" value="Unassembled WGS sequence"/>
</dbReference>
<dbReference type="GO" id="GO:0004497">
    <property type="term" value="F:monooxygenase activity"/>
    <property type="evidence" value="ECO:0007669"/>
    <property type="project" value="UniProtKB-KW"/>
</dbReference>
<keyword evidence="3" id="KW-0560">Oxidoreductase</keyword>
<keyword evidence="1 6" id="KW-0285">Flavoprotein</keyword>
<feature type="binding site" evidence="6">
    <location>
        <position position="66"/>
    </location>
    <ligand>
        <name>FMN</name>
        <dbReference type="ChEBI" id="CHEBI:58210"/>
    </ligand>
</feature>
<dbReference type="GO" id="GO:0016705">
    <property type="term" value="F:oxidoreductase activity, acting on paired donors, with incorporation or reduction of molecular oxygen"/>
    <property type="evidence" value="ECO:0007669"/>
    <property type="project" value="InterPro"/>
</dbReference>
<evidence type="ECO:0000256" key="5">
    <source>
        <dbReference type="ARBA" id="ARBA00033748"/>
    </source>
</evidence>
<feature type="compositionally biased region" description="Low complexity" evidence="7">
    <location>
        <begin position="469"/>
        <end position="479"/>
    </location>
</feature>
<dbReference type="NCBIfam" id="TIGR03860">
    <property type="entry name" value="FMN_nitrolo"/>
    <property type="match status" value="1"/>
</dbReference>
<dbReference type="PANTHER" id="PTHR30011">
    <property type="entry name" value="ALKANESULFONATE MONOOXYGENASE-RELATED"/>
    <property type="match status" value="1"/>
</dbReference>
<dbReference type="InterPro" id="IPR036661">
    <property type="entry name" value="Luciferase-like_sf"/>
</dbReference>
<comment type="caution">
    <text evidence="9">The sequence shown here is derived from an EMBL/GenBank/DDBJ whole genome shotgun (WGS) entry which is preliminary data.</text>
</comment>
<dbReference type="InterPro" id="IPR051260">
    <property type="entry name" value="Diverse_substr_monoxygenases"/>
</dbReference>
<evidence type="ECO:0000256" key="3">
    <source>
        <dbReference type="ARBA" id="ARBA00023002"/>
    </source>
</evidence>
<dbReference type="CDD" id="cd01095">
    <property type="entry name" value="Nitrilotriacetate_monoxgenase"/>
    <property type="match status" value="1"/>
</dbReference>
<dbReference type="PIRSF" id="PIRSF000337">
    <property type="entry name" value="NTA_MOA"/>
    <property type="match status" value="1"/>
</dbReference>
<sequence length="479" mass="54082">MSRLSLSHPQQAKKAHFNAFMRGSGHHSAAWKHPDSNPKEDLDLDYYAKIAQIAERGLFDSLFMADNYSGLGRRLEPFTLLSALAALTKHVGFIATVSTTYNDPYHVARKFASLDHISKGRAAWNIVTGHSKEDAENLSRLEHPDVAKRYEIGDEFVEVTKQLWDSWEEDALIYDRDTGIALDSSKVYEIKFQGQYYNVKGPLNIPRPPQGYPVLVQAGSSENGKELAAKTAEVIFTAQQTLGAAQEFYSDVKGRLSRYGRTPDQLLIMPGLSPIVADTEAEARDIEDEFNALLNPKQALKRLSNYFTVDLTEYSLDSLVPVDKAKPYGTITTGITSRQEVVVDAAKRDNMTIRQFLARSAAAHGHVSFTGSVIQTADFIEKWIRNNGADGFNILPHIYYTGLETFVDKVVPELQNRGLFRTAYEGTTLRENLGLARPENKNRAIWALRRELEQEQQKQQEQQKERQQDQQQEQQQKAQ</sequence>
<dbReference type="InterPro" id="IPR016215">
    <property type="entry name" value="NTA_MOA"/>
</dbReference>
<keyword evidence="10" id="KW-1185">Reference proteome</keyword>
<evidence type="ECO:0000256" key="1">
    <source>
        <dbReference type="ARBA" id="ARBA00022630"/>
    </source>
</evidence>
<reference evidence="9 10" key="1">
    <citation type="submission" date="2018-05" db="EMBL/GenBank/DDBJ databases">
        <title>Genomic Encyclopedia of Type Strains, Phase III (KMG-III): the genomes of soil and plant-associated and newly described type strains.</title>
        <authorList>
            <person name="Whitman W."/>
        </authorList>
    </citation>
    <scope>NUCLEOTIDE SEQUENCE [LARGE SCALE GENOMIC DNA]</scope>
    <source>
        <strain evidence="9 10">CECT 5696</strain>
    </source>
</reference>
<accession>A0A2V2YWX6</accession>
<dbReference type="PANTHER" id="PTHR30011:SF16">
    <property type="entry name" value="C2H2 FINGER DOMAIN TRANSCRIPTION FACTOR (EUROFUNG)-RELATED"/>
    <property type="match status" value="1"/>
</dbReference>
<feature type="binding site" evidence="6">
    <location>
        <position position="96"/>
    </location>
    <ligand>
        <name>FMN</name>
        <dbReference type="ChEBI" id="CHEBI:58210"/>
    </ligand>
</feature>
<keyword evidence="4 9" id="KW-0503">Monooxygenase</keyword>
<dbReference type="Gene3D" id="3.20.20.30">
    <property type="entry name" value="Luciferase-like domain"/>
    <property type="match status" value="1"/>
</dbReference>
<dbReference type="EMBL" id="QGTQ01000003">
    <property type="protein sequence ID" value="PWW06242.1"/>
    <property type="molecule type" value="Genomic_DNA"/>
</dbReference>
<evidence type="ECO:0000256" key="6">
    <source>
        <dbReference type="PIRSR" id="PIRSR000337-1"/>
    </source>
</evidence>
<gene>
    <name evidence="9" type="ORF">DFQ01_103143</name>
</gene>
<feature type="domain" description="Luciferase-like" evidence="8">
    <location>
        <begin position="36"/>
        <end position="291"/>
    </location>
</feature>
<dbReference type="SUPFAM" id="SSF51679">
    <property type="entry name" value="Bacterial luciferase-like"/>
    <property type="match status" value="1"/>
</dbReference>
<dbReference type="AlphaFoldDB" id="A0A2V2YWX6"/>
<feature type="binding site" evidence="6">
    <location>
        <position position="220"/>
    </location>
    <ligand>
        <name>FMN</name>
        <dbReference type="ChEBI" id="CHEBI:58210"/>
    </ligand>
</feature>
<feature type="compositionally biased region" description="Basic and acidic residues" evidence="7">
    <location>
        <begin position="452"/>
        <end position="468"/>
    </location>
</feature>
<evidence type="ECO:0000256" key="4">
    <source>
        <dbReference type="ARBA" id="ARBA00023033"/>
    </source>
</evidence>
<dbReference type="Pfam" id="PF00296">
    <property type="entry name" value="Bac_luciferase"/>
    <property type="match status" value="1"/>
</dbReference>
<keyword evidence="2 6" id="KW-0288">FMN</keyword>
<evidence type="ECO:0000259" key="8">
    <source>
        <dbReference type="Pfam" id="PF00296"/>
    </source>
</evidence>
<dbReference type="InterPro" id="IPR011251">
    <property type="entry name" value="Luciferase-like_dom"/>
</dbReference>
<feature type="binding site" evidence="6">
    <location>
        <position position="150"/>
    </location>
    <ligand>
        <name>FMN</name>
        <dbReference type="ChEBI" id="CHEBI:58210"/>
    </ligand>
</feature>
<comment type="similarity">
    <text evidence="5">Belongs to the NtaA/SnaA/DszA monooxygenase family.</text>
</comment>
<evidence type="ECO:0000313" key="10">
    <source>
        <dbReference type="Proteomes" id="UP000246635"/>
    </source>
</evidence>
<feature type="binding site" evidence="6">
    <location>
        <position position="221"/>
    </location>
    <ligand>
        <name>FMN</name>
        <dbReference type="ChEBI" id="CHEBI:58210"/>
    </ligand>
</feature>